<organism evidence="1 2">
    <name type="scientific">Strigamia maritima</name>
    <name type="common">European centipede</name>
    <name type="synonym">Geophilus maritimus</name>
    <dbReference type="NCBI Taxonomy" id="126957"/>
    <lineage>
        <taxon>Eukaryota</taxon>
        <taxon>Metazoa</taxon>
        <taxon>Ecdysozoa</taxon>
        <taxon>Arthropoda</taxon>
        <taxon>Myriapoda</taxon>
        <taxon>Chilopoda</taxon>
        <taxon>Pleurostigmophora</taxon>
        <taxon>Geophilomorpha</taxon>
        <taxon>Linotaeniidae</taxon>
        <taxon>Strigamia</taxon>
    </lineage>
</organism>
<protein>
    <submittedName>
        <fullName evidence="1">Uncharacterized protein</fullName>
    </submittedName>
</protein>
<accession>T1JD01</accession>
<dbReference type="EnsemblMetazoa" id="SMAR011679-RA">
    <property type="protein sequence ID" value="SMAR011679-PA"/>
    <property type="gene ID" value="SMAR011679"/>
</dbReference>
<reference evidence="1" key="2">
    <citation type="submission" date="2015-02" db="UniProtKB">
        <authorList>
            <consortium name="EnsemblMetazoa"/>
        </authorList>
    </citation>
    <scope>IDENTIFICATION</scope>
</reference>
<dbReference type="AlphaFoldDB" id="T1JD01"/>
<reference evidence="2" key="1">
    <citation type="submission" date="2011-05" db="EMBL/GenBank/DDBJ databases">
        <authorList>
            <person name="Richards S.R."/>
            <person name="Qu J."/>
            <person name="Jiang H."/>
            <person name="Jhangiani S.N."/>
            <person name="Agravi P."/>
            <person name="Goodspeed R."/>
            <person name="Gross S."/>
            <person name="Mandapat C."/>
            <person name="Jackson L."/>
            <person name="Mathew T."/>
            <person name="Pu L."/>
            <person name="Thornton R."/>
            <person name="Saada N."/>
            <person name="Wilczek-Boney K.B."/>
            <person name="Lee S."/>
            <person name="Kovar C."/>
            <person name="Wu Y."/>
            <person name="Scherer S.E."/>
            <person name="Worley K.C."/>
            <person name="Muzny D.M."/>
            <person name="Gibbs R."/>
        </authorList>
    </citation>
    <scope>NUCLEOTIDE SEQUENCE</scope>
    <source>
        <strain evidence="2">Brora</strain>
    </source>
</reference>
<evidence type="ECO:0000313" key="2">
    <source>
        <dbReference type="Proteomes" id="UP000014500"/>
    </source>
</evidence>
<sequence length="180" mass="19315">MSQPHAPSIYPMTAGTSFRGYPLVTTASGLPRFSPAGLIPAHPGLGPPHPGIPHPAIVTPGPKQDVPVSSVSTQENHLSCYFLPPLSSTNGMLYPSYHGNQLSSNPSTSSPDFVYQLTLDLRSLKHGQPQDGRVQYVLKLALMRDVRIAHVRRLVSRIMSCQTVVNLKLGATGAAQSDQL</sequence>
<dbReference type="EMBL" id="JH432088">
    <property type="status" value="NOT_ANNOTATED_CDS"/>
    <property type="molecule type" value="Genomic_DNA"/>
</dbReference>
<name>T1JD01_STRMM</name>
<keyword evidence="2" id="KW-1185">Reference proteome</keyword>
<evidence type="ECO:0000313" key="1">
    <source>
        <dbReference type="EnsemblMetazoa" id="SMAR011679-PA"/>
    </source>
</evidence>
<dbReference type="Proteomes" id="UP000014500">
    <property type="component" value="Unassembled WGS sequence"/>
</dbReference>
<proteinExistence type="predicted"/>
<dbReference type="HOGENOM" id="CLU_1498155_0_0_1"/>